<comment type="caution">
    <text evidence="2">The sequence shown here is derived from an EMBL/GenBank/DDBJ whole genome shotgun (WGS) entry which is preliminary data.</text>
</comment>
<accession>A0A4Q2UBI7</accession>
<sequence>MPPSTADRRDVLVRALLAGPGAAVATLLAVMGLSAALPPGPAGIDPITIPLVALPFIWAALFFHACLDPAPRRAALASLALCAVCAALVALRHGGAPAAAVP</sequence>
<proteinExistence type="predicted"/>
<reference evidence="2 3" key="2">
    <citation type="submission" date="2019-02" db="EMBL/GenBank/DDBJ databases">
        <title>'Lichenibacterium ramalinii' gen. nov. sp. nov., 'Lichenibacterium minor' gen. nov. sp. nov.</title>
        <authorList>
            <person name="Pankratov T."/>
        </authorList>
    </citation>
    <scope>NUCLEOTIDE SEQUENCE [LARGE SCALE GENOMIC DNA]</scope>
    <source>
        <strain evidence="2 3">RmlP026</strain>
    </source>
</reference>
<keyword evidence="1" id="KW-1133">Transmembrane helix</keyword>
<gene>
    <name evidence="2" type="ORF">D3273_01755</name>
</gene>
<keyword evidence="3" id="KW-1185">Reference proteome</keyword>
<reference evidence="2 3" key="1">
    <citation type="submission" date="2018-12" db="EMBL/GenBank/DDBJ databases">
        <authorList>
            <person name="Grouzdev D.S."/>
            <person name="Krutkina M.S."/>
        </authorList>
    </citation>
    <scope>NUCLEOTIDE SEQUENCE [LARGE SCALE GENOMIC DNA]</scope>
    <source>
        <strain evidence="2 3">RmlP026</strain>
    </source>
</reference>
<dbReference type="EMBL" id="QYBB01000001">
    <property type="protein sequence ID" value="RYC34000.1"/>
    <property type="molecule type" value="Genomic_DNA"/>
</dbReference>
<feature type="transmembrane region" description="Helical" evidence="1">
    <location>
        <begin position="47"/>
        <end position="67"/>
    </location>
</feature>
<dbReference type="RefSeq" id="WP_129222860.1">
    <property type="nucleotide sequence ID" value="NZ_QYBB01000001.1"/>
</dbReference>
<dbReference type="Proteomes" id="UP000290759">
    <property type="component" value="Unassembled WGS sequence"/>
</dbReference>
<evidence type="ECO:0000313" key="2">
    <source>
        <dbReference type="EMBL" id="RYC34000.1"/>
    </source>
</evidence>
<keyword evidence="1" id="KW-0812">Transmembrane</keyword>
<keyword evidence="1" id="KW-0472">Membrane</keyword>
<evidence type="ECO:0000313" key="3">
    <source>
        <dbReference type="Proteomes" id="UP000290759"/>
    </source>
</evidence>
<dbReference type="InterPro" id="IPR006311">
    <property type="entry name" value="TAT_signal"/>
</dbReference>
<dbReference type="OrthoDB" id="7474882at2"/>
<dbReference type="PROSITE" id="PS51318">
    <property type="entry name" value="TAT"/>
    <property type="match status" value="1"/>
</dbReference>
<evidence type="ECO:0000256" key="1">
    <source>
        <dbReference type="SAM" id="Phobius"/>
    </source>
</evidence>
<feature type="transmembrane region" description="Helical" evidence="1">
    <location>
        <begin position="12"/>
        <end position="35"/>
    </location>
</feature>
<name>A0A4Q2UBI7_9HYPH</name>
<dbReference type="AlphaFoldDB" id="A0A4Q2UBI7"/>
<organism evidence="2 3">
    <name type="scientific">Lichenibacterium minor</name>
    <dbReference type="NCBI Taxonomy" id="2316528"/>
    <lineage>
        <taxon>Bacteria</taxon>
        <taxon>Pseudomonadati</taxon>
        <taxon>Pseudomonadota</taxon>
        <taxon>Alphaproteobacteria</taxon>
        <taxon>Hyphomicrobiales</taxon>
        <taxon>Lichenihabitantaceae</taxon>
        <taxon>Lichenibacterium</taxon>
    </lineage>
</organism>
<feature type="transmembrane region" description="Helical" evidence="1">
    <location>
        <begin position="74"/>
        <end position="93"/>
    </location>
</feature>
<protein>
    <submittedName>
        <fullName evidence="2">Uncharacterized protein</fullName>
    </submittedName>
</protein>